<dbReference type="OrthoDB" id="2430076at2759"/>
<feature type="compositionally biased region" description="Acidic residues" evidence="1">
    <location>
        <begin position="32"/>
        <end position="47"/>
    </location>
</feature>
<proteinExistence type="predicted"/>
<evidence type="ECO:0000256" key="1">
    <source>
        <dbReference type="SAM" id="MobiDB-lite"/>
    </source>
</evidence>
<keyword evidence="4" id="KW-1185">Reference proteome</keyword>
<gene>
    <name evidence="3" type="ORF">C2G38_2038788</name>
</gene>
<dbReference type="PANTHER" id="PTHR47718:SF13">
    <property type="entry name" value="OS09G0290500 PROTEIN"/>
    <property type="match status" value="1"/>
</dbReference>
<feature type="domain" description="FAR1" evidence="2">
    <location>
        <begin position="80"/>
        <end position="158"/>
    </location>
</feature>
<evidence type="ECO:0000313" key="4">
    <source>
        <dbReference type="Proteomes" id="UP000266673"/>
    </source>
</evidence>
<evidence type="ECO:0000259" key="2">
    <source>
        <dbReference type="Pfam" id="PF03101"/>
    </source>
</evidence>
<accession>A0A397V497</accession>
<protein>
    <recommendedName>
        <fullName evidence="2">FAR1 domain-containing protein</fullName>
    </recommendedName>
</protein>
<sequence>MSGHILEEIAEFEENNEIKINSNDADKFDNESGVEFDSENESEIEEEDRFNKRVITVNEIDEMLGQDFITKKDILNTLQEIARQLGFAVTIKSSGHRHFHLQCKRGGQPRNTSNLTVDTRKRKRMSKRCGCQFLLKAMPNNFKWRVTEIVNEHNHSMAKDERIFHEHRQLTRDTRCAAVRMLKAGARPSMIYEAIRNEDGKPIATRKDIYNLGLRINSLEETASMGGLIISMEERGYLVRREHYKGKFFY</sequence>
<dbReference type="EMBL" id="QKWP01000696">
    <property type="protein sequence ID" value="RIB16177.1"/>
    <property type="molecule type" value="Genomic_DNA"/>
</dbReference>
<dbReference type="PANTHER" id="PTHR47718">
    <property type="entry name" value="OS01G0519700 PROTEIN"/>
    <property type="match status" value="1"/>
</dbReference>
<comment type="caution">
    <text evidence="3">The sequence shown here is derived from an EMBL/GenBank/DDBJ whole genome shotgun (WGS) entry which is preliminary data.</text>
</comment>
<dbReference type="Pfam" id="PF03101">
    <property type="entry name" value="FAR1"/>
    <property type="match status" value="1"/>
</dbReference>
<feature type="region of interest" description="Disordered" evidence="1">
    <location>
        <begin position="22"/>
        <end position="47"/>
    </location>
</feature>
<dbReference type="InterPro" id="IPR004330">
    <property type="entry name" value="FAR1_DNA_bnd_dom"/>
</dbReference>
<name>A0A397V497_9GLOM</name>
<dbReference type="AlphaFoldDB" id="A0A397V497"/>
<dbReference type="Proteomes" id="UP000266673">
    <property type="component" value="Unassembled WGS sequence"/>
</dbReference>
<organism evidence="3 4">
    <name type="scientific">Gigaspora rosea</name>
    <dbReference type="NCBI Taxonomy" id="44941"/>
    <lineage>
        <taxon>Eukaryota</taxon>
        <taxon>Fungi</taxon>
        <taxon>Fungi incertae sedis</taxon>
        <taxon>Mucoromycota</taxon>
        <taxon>Glomeromycotina</taxon>
        <taxon>Glomeromycetes</taxon>
        <taxon>Diversisporales</taxon>
        <taxon>Gigasporaceae</taxon>
        <taxon>Gigaspora</taxon>
    </lineage>
</organism>
<dbReference type="STRING" id="44941.A0A397V497"/>
<evidence type="ECO:0000313" key="3">
    <source>
        <dbReference type="EMBL" id="RIB16177.1"/>
    </source>
</evidence>
<reference evidence="3 4" key="1">
    <citation type="submission" date="2018-06" db="EMBL/GenBank/DDBJ databases">
        <title>Comparative genomics reveals the genomic features of Rhizophagus irregularis, R. cerebriforme, R. diaphanum and Gigaspora rosea, and their symbiotic lifestyle signature.</title>
        <authorList>
            <person name="Morin E."/>
            <person name="San Clemente H."/>
            <person name="Chen E.C.H."/>
            <person name="De La Providencia I."/>
            <person name="Hainaut M."/>
            <person name="Kuo A."/>
            <person name="Kohler A."/>
            <person name="Murat C."/>
            <person name="Tang N."/>
            <person name="Roy S."/>
            <person name="Loubradou J."/>
            <person name="Henrissat B."/>
            <person name="Grigoriev I.V."/>
            <person name="Corradi N."/>
            <person name="Roux C."/>
            <person name="Martin F.M."/>
        </authorList>
    </citation>
    <scope>NUCLEOTIDE SEQUENCE [LARGE SCALE GENOMIC DNA]</scope>
    <source>
        <strain evidence="3 4">DAOM 194757</strain>
    </source>
</reference>